<evidence type="ECO:0000313" key="2">
    <source>
        <dbReference type="Proteomes" id="UP000654922"/>
    </source>
</evidence>
<protein>
    <submittedName>
        <fullName evidence="1">Uncharacterized protein</fullName>
    </submittedName>
</protein>
<reference evidence="1" key="1">
    <citation type="submission" date="2020-06" db="EMBL/GenBank/DDBJ databases">
        <title>Draft genome sequences of strains closely related to Aspergillus parafelis and Aspergillus hiratsukae.</title>
        <authorList>
            <person name="Dos Santos R.A.C."/>
            <person name="Rivero-Menendez O."/>
            <person name="Steenwyk J.L."/>
            <person name="Mead M.E."/>
            <person name="Goldman G.H."/>
            <person name="Alastruey-Izquierdo A."/>
            <person name="Rokas A."/>
        </authorList>
    </citation>
    <scope>NUCLEOTIDE SEQUENCE</scope>
    <source>
        <strain evidence="1">CNM-CM5623</strain>
    </source>
</reference>
<dbReference type="AlphaFoldDB" id="A0A8H6QFV0"/>
<organism evidence="1 2">
    <name type="scientific">Aspergillus felis</name>
    <dbReference type="NCBI Taxonomy" id="1287682"/>
    <lineage>
        <taxon>Eukaryota</taxon>
        <taxon>Fungi</taxon>
        <taxon>Dikarya</taxon>
        <taxon>Ascomycota</taxon>
        <taxon>Pezizomycotina</taxon>
        <taxon>Eurotiomycetes</taxon>
        <taxon>Eurotiomycetidae</taxon>
        <taxon>Eurotiales</taxon>
        <taxon>Aspergillaceae</taxon>
        <taxon>Aspergillus</taxon>
        <taxon>Aspergillus subgen. Fumigati</taxon>
    </lineage>
</organism>
<dbReference type="EMBL" id="JACBAE010001115">
    <property type="protein sequence ID" value="KAF7172890.1"/>
    <property type="molecule type" value="Genomic_DNA"/>
</dbReference>
<sequence length="170" mass="18048">MTPVHFHFIPCSASLPARAAAPSTLRINASCIHPSSSSGFTNLLHSCVPRGTTPIGHGASAITWFTSHEGRVRAIVDPISQPPGLTSRRQSDLEEGHDVEFPVCFGLRRCLGYGVGARGILAEDLRDEVLERAVLVAEAASAEVGIYVRVEAGMLARDLDEGWGGVDGCD</sequence>
<name>A0A8H6QFV0_9EURO</name>
<proteinExistence type="predicted"/>
<dbReference type="Proteomes" id="UP000654922">
    <property type="component" value="Unassembled WGS sequence"/>
</dbReference>
<comment type="caution">
    <text evidence="1">The sequence shown here is derived from an EMBL/GenBank/DDBJ whole genome shotgun (WGS) entry which is preliminary data.</text>
</comment>
<evidence type="ECO:0000313" key="1">
    <source>
        <dbReference type="EMBL" id="KAF7172890.1"/>
    </source>
</evidence>
<gene>
    <name evidence="1" type="ORF">CNMCM5623_005064</name>
</gene>
<accession>A0A8H6QFV0</accession>